<dbReference type="Pfam" id="PF14291">
    <property type="entry name" value="DUF4371"/>
    <property type="match status" value="1"/>
</dbReference>
<keyword evidence="3" id="KW-1185">Reference proteome</keyword>
<reference evidence="2 3" key="1">
    <citation type="submission" date="2023-01" db="EMBL/GenBank/DDBJ databases">
        <authorList>
            <person name="Whitehead M."/>
        </authorList>
    </citation>
    <scope>NUCLEOTIDE SEQUENCE [LARGE SCALE GENOMIC DNA]</scope>
</reference>
<name>A0AAV0WXU7_9HEMI</name>
<evidence type="ECO:0000313" key="2">
    <source>
        <dbReference type="EMBL" id="CAI6360444.1"/>
    </source>
</evidence>
<evidence type="ECO:0000313" key="3">
    <source>
        <dbReference type="Proteomes" id="UP001160148"/>
    </source>
</evidence>
<dbReference type="SUPFAM" id="SSF53098">
    <property type="entry name" value="Ribonuclease H-like"/>
    <property type="match status" value="1"/>
</dbReference>
<dbReference type="PANTHER" id="PTHR45749:SF35">
    <property type="entry name" value="AC-LIKE TRANSPOSASE-RELATED"/>
    <property type="match status" value="1"/>
</dbReference>
<proteinExistence type="predicted"/>
<dbReference type="AlphaFoldDB" id="A0AAV0WXU7"/>
<organism evidence="2 3">
    <name type="scientific">Macrosiphum euphorbiae</name>
    <name type="common">potato aphid</name>
    <dbReference type="NCBI Taxonomy" id="13131"/>
    <lineage>
        <taxon>Eukaryota</taxon>
        <taxon>Metazoa</taxon>
        <taxon>Ecdysozoa</taxon>
        <taxon>Arthropoda</taxon>
        <taxon>Hexapoda</taxon>
        <taxon>Insecta</taxon>
        <taxon>Pterygota</taxon>
        <taxon>Neoptera</taxon>
        <taxon>Paraneoptera</taxon>
        <taxon>Hemiptera</taxon>
        <taxon>Sternorrhyncha</taxon>
        <taxon>Aphidomorpha</taxon>
        <taxon>Aphidoidea</taxon>
        <taxon>Aphididae</taxon>
        <taxon>Macrosiphini</taxon>
        <taxon>Macrosiphum</taxon>
    </lineage>
</organism>
<dbReference type="InterPro" id="IPR025398">
    <property type="entry name" value="DUF4371"/>
</dbReference>
<dbReference type="Proteomes" id="UP001160148">
    <property type="component" value="Unassembled WGS sequence"/>
</dbReference>
<accession>A0AAV0WXU7</accession>
<sequence>MEREKIHWRDVLKRNVSVIHYLSKNNYAFRGQSDVLFTKNNGNFLGAIEMLSNFDPVIIEHVRRIKNTETHVHYLGHEIQNEFINLMSNIIRNKIINYIKEAKYYTVIMDCTPDISHNEQLSLMIYVVNMYDGQVKCPDIKEYFLDFIPVSSTTGLSLANILLDNLKKYGINIKDCRGQTYDNGSNIVGKYQGVQTRINNLNPRAFFTPCASHNLNLVLRDSVKNSVQASTFFGTIQRFYTIFAASTSRWDILQKHCEFSTVKKWSETRWESRVNSVKALRYQLKI</sequence>
<comment type="caution">
    <text evidence="2">The sequence shown here is derived from an EMBL/GenBank/DDBJ whole genome shotgun (WGS) entry which is preliminary data.</text>
</comment>
<evidence type="ECO:0000259" key="1">
    <source>
        <dbReference type="Pfam" id="PF14291"/>
    </source>
</evidence>
<protein>
    <recommendedName>
        <fullName evidence="1">DUF4371 domain-containing protein</fullName>
    </recommendedName>
</protein>
<feature type="domain" description="DUF4371" evidence="1">
    <location>
        <begin position="8"/>
        <end position="193"/>
    </location>
</feature>
<gene>
    <name evidence="2" type="ORF">MEUPH1_LOCUS15744</name>
</gene>
<dbReference type="InterPro" id="IPR012337">
    <property type="entry name" value="RNaseH-like_sf"/>
</dbReference>
<dbReference type="EMBL" id="CARXXK010000003">
    <property type="protein sequence ID" value="CAI6360444.1"/>
    <property type="molecule type" value="Genomic_DNA"/>
</dbReference>
<dbReference type="PANTHER" id="PTHR45749">
    <property type="match status" value="1"/>
</dbReference>